<sequence>MTRRSTRTVVLLTGAAVDSSFTWTFMHLSRFRFPHCKTQSDGIVVACRLLVSALRVLSDPSTSVLWALLVLPLLLLPLKALFSISSCIHVPSHQEKSQFI</sequence>
<organism evidence="2">
    <name type="scientific">Rhizophora mucronata</name>
    <name type="common">Asiatic mangrove</name>
    <dbReference type="NCBI Taxonomy" id="61149"/>
    <lineage>
        <taxon>Eukaryota</taxon>
        <taxon>Viridiplantae</taxon>
        <taxon>Streptophyta</taxon>
        <taxon>Embryophyta</taxon>
        <taxon>Tracheophyta</taxon>
        <taxon>Spermatophyta</taxon>
        <taxon>Magnoliopsida</taxon>
        <taxon>eudicotyledons</taxon>
        <taxon>Gunneridae</taxon>
        <taxon>Pentapetalae</taxon>
        <taxon>rosids</taxon>
        <taxon>fabids</taxon>
        <taxon>Malpighiales</taxon>
        <taxon>Rhizophoraceae</taxon>
        <taxon>Rhizophora</taxon>
    </lineage>
</organism>
<evidence type="ECO:0000256" key="1">
    <source>
        <dbReference type="SAM" id="Phobius"/>
    </source>
</evidence>
<keyword evidence="1" id="KW-1133">Transmembrane helix</keyword>
<reference evidence="2" key="1">
    <citation type="submission" date="2018-02" db="EMBL/GenBank/DDBJ databases">
        <title>Rhizophora mucronata_Transcriptome.</title>
        <authorList>
            <person name="Meera S.P."/>
            <person name="Sreeshan A."/>
            <person name="Augustine A."/>
        </authorList>
    </citation>
    <scope>NUCLEOTIDE SEQUENCE</scope>
    <source>
        <tissue evidence="2">Leaf</tissue>
    </source>
</reference>
<keyword evidence="1" id="KW-0472">Membrane</keyword>
<feature type="transmembrane region" description="Helical" evidence="1">
    <location>
        <begin position="64"/>
        <end position="82"/>
    </location>
</feature>
<dbReference type="EMBL" id="GGEC01020083">
    <property type="protein sequence ID" value="MBX00567.1"/>
    <property type="molecule type" value="Transcribed_RNA"/>
</dbReference>
<protein>
    <submittedName>
        <fullName evidence="2">Uncharacterized protein MANES_03G046400</fullName>
    </submittedName>
</protein>
<name>A0A2P2K4D1_RHIMU</name>
<proteinExistence type="predicted"/>
<keyword evidence="1" id="KW-0812">Transmembrane</keyword>
<dbReference type="AlphaFoldDB" id="A0A2P2K4D1"/>
<evidence type="ECO:0000313" key="2">
    <source>
        <dbReference type="EMBL" id="MBX00567.1"/>
    </source>
</evidence>
<accession>A0A2P2K4D1</accession>